<evidence type="ECO:0000256" key="7">
    <source>
        <dbReference type="ARBA" id="ARBA00022670"/>
    </source>
</evidence>
<dbReference type="eggNOG" id="COG0265">
    <property type="taxonomic scope" value="Bacteria"/>
</dbReference>
<organism evidence="19 20">
    <name type="scientific">Methylophaga frappieri (strain ATCC BAA-2434 / DSM 25690 / JAM7)</name>
    <dbReference type="NCBI Taxonomy" id="754477"/>
    <lineage>
        <taxon>Bacteria</taxon>
        <taxon>Pseudomonadati</taxon>
        <taxon>Pseudomonadota</taxon>
        <taxon>Gammaproteobacteria</taxon>
        <taxon>Thiotrichales</taxon>
        <taxon>Piscirickettsiaceae</taxon>
        <taxon>Methylophaga</taxon>
    </lineage>
</organism>
<keyword evidence="8 17" id="KW-0732">Signal</keyword>
<comment type="similarity">
    <text evidence="4">Belongs to the peptidase S1C family.</text>
</comment>
<evidence type="ECO:0000256" key="13">
    <source>
        <dbReference type="ARBA" id="ARBA00023016"/>
    </source>
</evidence>
<dbReference type="EMBL" id="CP003380">
    <property type="protein sequence ID" value="AFJ01600.1"/>
    <property type="molecule type" value="Genomic_DNA"/>
</dbReference>
<evidence type="ECO:0000256" key="5">
    <source>
        <dbReference type="ARBA" id="ARBA00013035"/>
    </source>
</evidence>
<evidence type="ECO:0000313" key="20">
    <source>
        <dbReference type="Proteomes" id="UP000009145"/>
    </source>
</evidence>
<dbReference type="Gene3D" id="2.40.10.120">
    <property type="match status" value="1"/>
</dbReference>
<dbReference type="SUPFAM" id="SSF50156">
    <property type="entry name" value="PDZ domain-like"/>
    <property type="match status" value="2"/>
</dbReference>
<protein>
    <recommendedName>
        <fullName evidence="6">Probable periplasmic serine endoprotease DegP-like</fullName>
        <ecNumber evidence="5">3.4.21.107</ecNumber>
    </recommendedName>
    <alternativeName>
        <fullName evidence="14">Protease Do</fullName>
    </alternativeName>
</protein>
<feature type="chain" id="PRO_5038652875" description="Probable periplasmic serine endoprotease DegP-like" evidence="17">
    <location>
        <begin position="26"/>
        <end position="477"/>
    </location>
</feature>
<feature type="active site" description="Charge relay system" evidence="15">
    <location>
        <position position="218"/>
    </location>
</feature>
<dbReference type="InterPro" id="IPR036034">
    <property type="entry name" value="PDZ_sf"/>
</dbReference>
<evidence type="ECO:0000256" key="14">
    <source>
        <dbReference type="ARBA" id="ARBA00032850"/>
    </source>
</evidence>
<comment type="function">
    <text evidence="2">Might be efficient in the degradation of transiently denatured and unfolded proteins which accumulate in the periplasm following stress conditions.</text>
</comment>
<evidence type="ECO:0000256" key="11">
    <source>
        <dbReference type="ARBA" id="ARBA00022801"/>
    </source>
</evidence>
<dbReference type="SMART" id="SM00228">
    <property type="entry name" value="PDZ"/>
    <property type="match status" value="2"/>
</dbReference>
<keyword evidence="11" id="KW-0378">Hydrolase</keyword>
<dbReference type="PANTHER" id="PTHR22939">
    <property type="entry name" value="SERINE PROTEASE FAMILY S1C HTRA-RELATED"/>
    <property type="match status" value="1"/>
</dbReference>
<dbReference type="FunFam" id="2.40.10.120:FF:000007">
    <property type="entry name" value="Periplasmic serine endoprotease DegP-like"/>
    <property type="match status" value="1"/>
</dbReference>
<dbReference type="OrthoDB" id="9758917at2"/>
<evidence type="ECO:0000256" key="4">
    <source>
        <dbReference type="ARBA" id="ARBA00010541"/>
    </source>
</evidence>
<dbReference type="KEGG" id="mec:Q7C_425"/>
<keyword evidence="10" id="KW-0574">Periplasm</keyword>
<dbReference type="RefSeq" id="WP_014703050.1">
    <property type="nucleotide sequence ID" value="NC_017856.1"/>
</dbReference>
<feature type="active site" description="Charge relay system" evidence="15">
    <location>
        <position position="113"/>
    </location>
</feature>
<evidence type="ECO:0000256" key="6">
    <source>
        <dbReference type="ARBA" id="ARBA00013958"/>
    </source>
</evidence>
<evidence type="ECO:0000256" key="1">
    <source>
        <dbReference type="ARBA" id="ARBA00001772"/>
    </source>
</evidence>
<comment type="catalytic activity">
    <reaction evidence="1">
        <text>Acts on substrates that are at least partially unfolded. The cleavage site P1 residue is normally between a pair of hydrophobic residues, such as Val-|-Val.</text>
        <dbReference type="EC" id="3.4.21.107"/>
    </reaction>
</comment>
<dbReference type="GO" id="GO:0004252">
    <property type="term" value="F:serine-type endopeptidase activity"/>
    <property type="evidence" value="ECO:0007669"/>
    <property type="project" value="InterPro"/>
</dbReference>
<dbReference type="InterPro" id="IPR001478">
    <property type="entry name" value="PDZ"/>
</dbReference>
<dbReference type="MEROPS" id="S01.453"/>
<reference evidence="19 20" key="1">
    <citation type="journal article" date="2012" name="J. Bacteriol.">
        <title>Complete genome sequences of Methylophaga sp. strain JAM1 and Methylophaga sp. strain JAM7.</title>
        <authorList>
            <person name="Villeneuve C."/>
            <person name="Martineau C."/>
            <person name="Mauffrey F."/>
            <person name="Villemur R."/>
        </authorList>
    </citation>
    <scope>NUCLEOTIDE SEQUENCE [LARGE SCALE GENOMIC DNA]</scope>
    <source>
        <strain evidence="19 20">JAM7</strain>
    </source>
</reference>
<sequence precursor="true">MIRTKSWAIFSLAMAWLMMSLQVQARNLPEFTELVEENADAVVNISTKNNQEDRSMNGMPSLPPGMEIPEGTPFDDFFKRFFGQPGQPQPPQANSLGSGFVLSEDGFILTNHHVIKDADEIVVRFSDRTELTAELLGSDERSDVALLKVDPQGLNLKAVKLGDSMDMKVGEWVLAIGSPFGFDYSATAGIVSALGRSLPSDSYVPFIQTDVAINPGNSGGPLFNLDGEVIGINSQIYSRTGGFMGLSFAIPMDVVMNVVDQIKDQGYVSRGWLGVVIQDVTRELAESFGLRKPRGALVSRVVPDSPAAKAGFEAGDIILTFDGKTVETSSDLPPIVGRTAVGQKTTVEIMRQNKRQSIAVVIEELPEDEQLAAVGQSNKMTGRFTDDRLAVEVIDLTAEQRKQAEVEGGVIVFKLESGPVAKAGIQQQDIILSLNNVKIESAEQFVEIAEALPAGKSVPVLVQRNGAAQFLAIRIPD</sequence>
<keyword evidence="9" id="KW-0677">Repeat</keyword>
<name>I1YFA7_METFJ</name>
<dbReference type="CDD" id="cd10839">
    <property type="entry name" value="cpPDZ1_DegP-like"/>
    <property type="match status" value="1"/>
</dbReference>
<keyword evidence="13" id="KW-0346">Stress response</keyword>
<keyword evidence="20" id="KW-1185">Reference proteome</keyword>
<gene>
    <name evidence="19" type="ordered locus">Q7C_425</name>
</gene>
<dbReference type="InterPro" id="IPR011782">
    <property type="entry name" value="Pept_S1C_Do"/>
</dbReference>
<evidence type="ECO:0000256" key="10">
    <source>
        <dbReference type="ARBA" id="ARBA00022764"/>
    </source>
</evidence>
<feature type="domain" description="PDZ" evidence="18">
    <location>
        <begin position="269"/>
        <end position="353"/>
    </location>
</feature>
<evidence type="ECO:0000256" key="2">
    <source>
        <dbReference type="ARBA" id="ARBA00002610"/>
    </source>
</evidence>
<dbReference type="PRINTS" id="PR00834">
    <property type="entry name" value="PROTEASES2C"/>
</dbReference>
<evidence type="ECO:0000313" key="19">
    <source>
        <dbReference type="EMBL" id="AFJ01600.1"/>
    </source>
</evidence>
<evidence type="ECO:0000256" key="17">
    <source>
        <dbReference type="SAM" id="SignalP"/>
    </source>
</evidence>
<dbReference type="InterPro" id="IPR001940">
    <property type="entry name" value="Peptidase_S1C"/>
</dbReference>
<dbReference type="Pfam" id="PF13365">
    <property type="entry name" value="Trypsin_2"/>
    <property type="match status" value="1"/>
</dbReference>
<evidence type="ECO:0000256" key="8">
    <source>
        <dbReference type="ARBA" id="ARBA00022729"/>
    </source>
</evidence>
<keyword evidence="12" id="KW-0720">Serine protease</keyword>
<dbReference type="GO" id="GO:0042597">
    <property type="term" value="C:periplasmic space"/>
    <property type="evidence" value="ECO:0007669"/>
    <property type="project" value="UniProtKB-SubCell"/>
</dbReference>
<dbReference type="Proteomes" id="UP000009145">
    <property type="component" value="Chromosome"/>
</dbReference>
<dbReference type="Pfam" id="PF13180">
    <property type="entry name" value="PDZ_2"/>
    <property type="match status" value="2"/>
</dbReference>
<dbReference type="EC" id="3.4.21.107" evidence="5"/>
<dbReference type="GO" id="GO:0006508">
    <property type="term" value="P:proteolysis"/>
    <property type="evidence" value="ECO:0007669"/>
    <property type="project" value="UniProtKB-KW"/>
</dbReference>
<dbReference type="PANTHER" id="PTHR22939:SF130">
    <property type="entry name" value="PERIPLASMIC SERINE ENDOPROTEASE DEGP-LIKE-RELATED"/>
    <property type="match status" value="1"/>
</dbReference>
<comment type="subcellular location">
    <subcellularLocation>
        <location evidence="3">Periplasm</location>
    </subcellularLocation>
</comment>
<dbReference type="Gene3D" id="2.30.42.10">
    <property type="match status" value="2"/>
</dbReference>
<feature type="signal peptide" evidence="17">
    <location>
        <begin position="1"/>
        <end position="25"/>
    </location>
</feature>
<evidence type="ECO:0000259" key="18">
    <source>
        <dbReference type="PROSITE" id="PS50106"/>
    </source>
</evidence>
<dbReference type="PROSITE" id="PS50106">
    <property type="entry name" value="PDZ"/>
    <property type="match status" value="1"/>
</dbReference>
<accession>I1YFA7</accession>
<dbReference type="PATRIC" id="fig|754477.3.peg.420"/>
<evidence type="ECO:0000256" key="16">
    <source>
        <dbReference type="PIRSR" id="PIRSR611782-2"/>
    </source>
</evidence>
<evidence type="ECO:0000256" key="3">
    <source>
        <dbReference type="ARBA" id="ARBA00004418"/>
    </source>
</evidence>
<proteinExistence type="inferred from homology"/>
<evidence type="ECO:0000256" key="12">
    <source>
        <dbReference type="ARBA" id="ARBA00022825"/>
    </source>
</evidence>
<dbReference type="SUPFAM" id="SSF50494">
    <property type="entry name" value="Trypsin-like serine proteases"/>
    <property type="match status" value="1"/>
</dbReference>
<dbReference type="InterPro" id="IPR009003">
    <property type="entry name" value="Peptidase_S1_PA"/>
</dbReference>
<feature type="binding site" evidence="16">
    <location>
        <position position="113"/>
    </location>
    <ligand>
        <name>substrate</name>
    </ligand>
</feature>
<feature type="active site" description="Charge relay system" evidence="15">
    <location>
        <position position="143"/>
    </location>
</feature>
<evidence type="ECO:0000256" key="9">
    <source>
        <dbReference type="ARBA" id="ARBA00022737"/>
    </source>
</evidence>
<dbReference type="HOGENOM" id="CLU_020120_1_0_6"/>
<evidence type="ECO:0000256" key="15">
    <source>
        <dbReference type="PIRSR" id="PIRSR611782-1"/>
    </source>
</evidence>
<dbReference type="AlphaFoldDB" id="I1YFA7"/>
<keyword evidence="7 19" id="KW-0645">Protease</keyword>
<dbReference type="NCBIfam" id="TIGR02037">
    <property type="entry name" value="degP_htrA_DO"/>
    <property type="match status" value="1"/>
</dbReference>
<feature type="binding site" evidence="16">
    <location>
        <begin position="216"/>
        <end position="218"/>
    </location>
    <ligand>
        <name>substrate</name>
    </ligand>
</feature>
<feature type="binding site" evidence="16">
    <location>
        <position position="143"/>
    </location>
    <ligand>
        <name>substrate</name>
    </ligand>
</feature>
<dbReference type="STRING" id="754477.Q7C_425"/>